<organism evidence="13 14">
    <name type="scientific">Nepenthes gracilis</name>
    <name type="common">Slender pitcher plant</name>
    <dbReference type="NCBI Taxonomy" id="150966"/>
    <lineage>
        <taxon>Eukaryota</taxon>
        <taxon>Viridiplantae</taxon>
        <taxon>Streptophyta</taxon>
        <taxon>Embryophyta</taxon>
        <taxon>Tracheophyta</taxon>
        <taxon>Spermatophyta</taxon>
        <taxon>Magnoliopsida</taxon>
        <taxon>eudicotyledons</taxon>
        <taxon>Gunneridae</taxon>
        <taxon>Pentapetalae</taxon>
        <taxon>Caryophyllales</taxon>
        <taxon>Nepenthaceae</taxon>
        <taxon>Nepenthes</taxon>
    </lineage>
</organism>
<evidence type="ECO:0000259" key="12">
    <source>
        <dbReference type="PROSITE" id="PS50112"/>
    </source>
</evidence>
<dbReference type="GO" id="GO:0009585">
    <property type="term" value="P:red, far-red light phototransduction"/>
    <property type="evidence" value="ECO:0007669"/>
    <property type="project" value="InterPro"/>
</dbReference>
<proteinExistence type="inferred from homology"/>
<evidence type="ECO:0000256" key="9">
    <source>
        <dbReference type="PIRSR" id="PIRSR000084-50"/>
    </source>
</evidence>
<dbReference type="GO" id="GO:0009881">
    <property type="term" value="F:photoreceptor activity"/>
    <property type="evidence" value="ECO:0007669"/>
    <property type="project" value="UniProtKB-KW"/>
</dbReference>
<dbReference type="PRINTS" id="PR01033">
    <property type="entry name" value="PHYTOCHROME"/>
</dbReference>
<gene>
    <name evidence="13" type="ORF">Nepgr_026945</name>
</gene>
<sequence length="1125" mass="124867">MSSSMPSQSSGNSSRPRHSARVIAQTIVDAKLHADFEESSSTFDYSSSVRVTNSVGEREQPRSDKVTTTYLHHIQKGKQIQPFGCLLALDEKTLKVIAYSENAAEMLTMNSHAVPSVGDHSVLGIGTDIRTMFTHPSASALHKALGFSEVSLLNPILVHCKTSGKPFYAVVHRVTGSVIIDFEPVKPYEVPMTAAGALQSYKLAAKAITRLQSLPSGSMERLCDTMVQEVFELTGYDRVMAYKFHDDDHGEVVSEIAKPGLEPYLGLHYPATDIPQAARFLFMKNKVRMICDCRSKNVKVLQDENLPHDLTLCGSTLRAPHGCHAQFMENMNSIASLVMAVVVNEGDEEGDGSSSAMSQKRKRLWGLLVCHHESPRFVPFPLRYACEFLAQVFAIHVNKELELESQVLEKNILRTQTLLCDMLMRDAPLGIVTQSPNIMDLVKCDGAALLYNKKIWKLGMTPTDYEIRDIASWLSEHHTDSTGLSTDSLYDAGYPGALALSDAVCGMAAVRVTLKDMIFWFRSHTASEIRWGGARHEPGEKDDATKMHPRSSFKAFLEVVKNRSAPWKDYEMDAIHSLQLILRNAFKDIESTELNTNIIHSKINELKIDGALELEAVTSEMVRLIETATVPIFAVDVDGLINGWNAKISELVGLPVDGAIGKNILTLVEDSSVDTVKHMLQLALQGKEEKNTQFEIKRHHSKDDSGPISLVVNACASRDLHENVVGVCFIAQDITGQKTVMDKFTRIEGDYKAIVQNRNPLIPPIFGIDEFGWCCEWNSAMAKLSGWEREEVINKMLLGRFLPTQKACCRLKNQEAFVNLGIVLNSAMSGRESEKVPFGFFTRKNTKYVECLLCVTKKLDTEGSVTGVFCFLQLASPELQQALHLQRLTEQTALKRLKTLAYMKRQIRNPLSGIIFSRKMLEDTPLGEEQQQLLFTSALCQRQLNKILDDSDLDSIIDGYLNLEMVEFTVHNVLVAAISQAMIKSTEKGIRIMHNLSDDNMDILYGDSLRVQQVLADFLMISVNCTPNGGHIGITVNLTKDQLGESVQLAHLEFRISHAGGGIPEELLSQMFGNGSSDASEEGISLLVSRKLVKLMNGEIQYLREAGSTTFIISMEMAVANKPST</sequence>
<dbReference type="SMART" id="SM00387">
    <property type="entry name" value="HATPase_c"/>
    <property type="match status" value="1"/>
</dbReference>
<keyword evidence="5 8" id="KW-0805">Transcription regulation</keyword>
<dbReference type="InterPro" id="IPR001294">
    <property type="entry name" value="Phytochrome"/>
</dbReference>
<dbReference type="GO" id="GO:0006355">
    <property type="term" value="P:regulation of DNA-templated transcription"/>
    <property type="evidence" value="ECO:0007669"/>
    <property type="project" value="InterPro"/>
</dbReference>
<dbReference type="Gene3D" id="3.30.450.40">
    <property type="match status" value="1"/>
</dbReference>
<dbReference type="Gene3D" id="3.30.450.270">
    <property type="match status" value="1"/>
</dbReference>
<dbReference type="CDD" id="cd00082">
    <property type="entry name" value="HisKA"/>
    <property type="match status" value="1"/>
</dbReference>
<dbReference type="GO" id="GO:0000155">
    <property type="term" value="F:phosphorelay sensor kinase activity"/>
    <property type="evidence" value="ECO:0007669"/>
    <property type="project" value="InterPro"/>
</dbReference>
<evidence type="ECO:0000256" key="1">
    <source>
        <dbReference type="ARBA" id="ARBA00008235"/>
    </source>
</evidence>
<dbReference type="AlphaFoldDB" id="A0AAD3T936"/>
<dbReference type="GO" id="GO:0017006">
    <property type="term" value="P:protein-tetrapyrrole linkage"/>
    <property type="evidence" value="ECO:0007669"/>
    <property type="project" value="InterPro"/>
</dbReference>
<evidence type="ECO:0000256" key="2">
    <source>
        <dbReference type="ARBA" id="ARBA00022543"/>
    </source>
</evidence>
<keyword evidence="7 8" id="KW-0675">Receptor</keyword>
<dbReference type="FunFam" id="3.30.450.20:FF:000039">
    <property type="entry name" value="Phytochrome"/>
    <property type="match status" value="1"/>
</dbReference>
<evidence type="ECO:0000313" key="14">
    <source>
        <dbReference type="Proteomes" id="UP001279734"/>
    </source>
</evidence>
<dbReference type="SUPFAM" id="SSF55785">
    <property type="entry name" value="PYP-like sensor domain (PAS domain)"/>
    <property type="match status" value="3"/>
</dbReference>
<comment type="PTM">
    <text evidence="9">Contains one covalently linked phytochromobilin chromophore.</text>
</comment>
<evidence type="ECO:0000256" key="3">
    <source>
        <dbReference type="ARBA" id="ARBA00022606"/>
    </source>
</evidence>
<dbReference type="InterPro" id="IPR029016">
    <property type="entry name" value="GAF-like_dom_sf"/>
</dbReference>
<dbReference type="SMART" id="SM00091">
    <property type="entry name" value="PAS"/>
    <property type="match status" value="2"/>
</dbReference>
<feature type="domain" description="PAS" evidence="12">
    <location>
        <begin position="617"/>
        <end position="687"/>
    </location>
</feature>
<feature type="binding site" description="covalent" evidence="9">
    <location>
        <position position="323"/>
    </location>
    <ligand>
        <name>phytochromobilin</name>
        <dbReference type="ChEBI" id="CHEBI:189064"/>
    </ligand>
</feature>
<dbReference type="PROSITE" id="PS50109">
    <property type="entry name" value="HIS_KIN"/>
    <property type="match status" value="1"/>
</dbReference>
<dbReference type="InterPro" id="IPR012129">
    <property type="entry name" value="Phytochrome_A-E"/>
</dbReference>
<evidence type="ECO:0000256" key="4">
    <source>
        <dbReference type="ARBA" id="ARBA00022991"/>
    </source>
</evidence>
<keyword evidence="3 8" id="KW-0716">Sensory transduction</keyword>
<dbReference type="CDD" id="cd00130">
    <property type="entry name" value="PAS"/>
    <property type="match status" value="2"/>
</dbReference>
<evidence type="ECO:0000256" key="5">
    <source>
        <dbReference type="ARBA" id="ARBA00023015"/>
    </source>
</evidence>
<dbReference type="Pfam" id="PF01590">
    <property type="entry name" value="GAF"/>
    <property type="match status" value="1"/>
</dbReference>
<dbReference type="SUPFAM" id="SSF55874">
    <property type="entry name" value="ATPase domain of HSP90 chaperone/DNA topoisomerase II/histidine kinase"/>
    <property type="match status" value="1"/>
</dbReference>
<evidence type="ECO:0000259" key="11">
    <source>
        <dbReference type="PROSITE" id="PS50109"/>
    </source>
</evidence>
<dbReference type="InterPro" id="IPR003018">
    <property type="entry name" value="GAF"/>
</dbReference>
<dbReference type="SUPFAM" id="SSF55781">
    <property type="entry name" value="GAF domain-like"/>
    <property type="match status" value="2"/>
</dbReference>
<dbReference type="Proteomes" id="UP001279734">
    <property type="component" value="Unassembled WGS sequence"/>
</dbReference>
<dbReference type="NCBIfam" id="TIGR00229">
    <property type="entry name" value="sensory_box"/>
    <property type="match status" value="1"/>
</dbReference>
<dbReference type="Pfam" id="PF00512">
    <property type="entry name" value="HisKA"/>
    <property type="match status" value="1"/>
</dbReference>
<dbReference type="InterPro" id="IPR016132">
    <property type="entry name" value="Phyto_chromo_attachment"/>
</dbReference>
<feature type="domain" description="Histidine kinase" evidence="11">
    <location>
        <begin position="902"/>
        <end position="1119"/>
    </location>
</feature>
<evidence type="ECO:0000256" key="7">
    <source>
        <dbReference type="ARBA" id="ARBA00023170"/>
    </source>
</evidence>
<dbReference type="InterPro" id="IPR043150">
    <property type="entry name" value="Phytochrome_PHY_sf"/>
</dbReference>
<dbReference type="Pfam" id="PF02518">
    <property type="entry name" value="HATPase_c"/>
    <property type="match status" value="1"/>
</dbReference>
<evidence type="ECO:0000259" key="10">
    <source>
        <dbReference type="PROSITE" id="PS50046"/>
    </source>
</evidence>
<keyword evidence="4 8" id="KW-0157">Chromophore</keyword>
<keyword evidence="2 8" id="KW-0600">Photoreceptor protein</keyword>
<dbReference type="Pfam" id="PF00360">
    <property type="entry name" value="PHY"/>
    <property type="match status" value="1"/>
</dbReference>
<dbReference type="Gene3D" id="3.30.450.20">
    <property type="entry name" value="PAS domain"/>
    <property type="match status" value="3"/>
</dbReference>
<dbReference type="PROSITE" id="PS50112">
    <property type="entry name" value="PAS"/>
    <property type="match status" value="2"/>
</dbReference>
<dbReference type="GO" id="GO:0042803">
    <property type="term" value="F:protein homodimerization activity"/>
    <property type="evidence" value="ECO:0007669"/>
    <property type="project" value="InterPro"/>
</dbReference>
<dbReference type="PANTHER" id="PTHR47876:SF3">
    <property type="entry name" value="PHYTOCHROME 1"/>
    <property type="match status" value="1"/>
</dbReference>
<dbReference type="Pfam" id="PF00989">
    <property type="entry name" value="PAS"/>
    <property type="match status" value="2"/>
</dbReference>
<dbReference type="InterPro" id="IPR003594">
    <property type="entry name" value="HATPase_dom"/>
</dbReference>
<comment type="similarity">
    <text evidence="1 8">Belongs to the phytochrome family.</text>
</comment>
<comment type="function">
    <text evidence="8">Regulatory photoreceptor which exists in two forms that are reversibly interconvertible by light: the Pr form that absorbs maximally in the red region of the spectrum and the Pfr form that absorbs maximally in the far-red region.</text>
</comment>
<dbReference type="GO" id="GO:0009584">
    <property type="term" value="P:detection of visible light"/>
    <property type="evidence" value="ECO:0007669"/>
    <property type="project" value="InterPro"/>
</dbReference>
<dbReference type="Gene3D" id="3.30.565.10">
    <property type="entry name" value="Histidine kinase-like ATPase, C-terminal domain"/>
    <property type="match status" value="1"/>
</dbReference>
<keyword evidence="14" id="KW-1185">Reference proteome</keyword>
<dbReference type="InterPro" id="IPR013654">
    <property type="entry name" value="PAS_2"/>
</dbReference>
<dbReference type="InterPro" id="IPR035965">
    <property type="entry name" value="PAS-like_dom_sf"/>
</dbReference>
<dbReference type="EMBL" id="BSYO01000029">
    <property type="protein sequence ID" value="GMH25102.1"/>
    <property type="molecule type" value="Genomic_DNA"/>
</dbReference>
<evidence type="ECO:0000256" key="8">
    <source>
        <dbReference type="PIRNR" id="PIRNR000084"/>
    </source>
</evidence>
<feature type="domain" description="Phytochrome chromophore attachment site" evidence="10">
    <location>
        <begin position="218"/>
        <end position="391"/>
    </location>
</feature>
<dbReference type="PANTHER" id="PTHR47876">
    <property type="entry name" value="OS08G0260000 PROTEIN"/>
    <property type="match status" value="1"/>
</dbReference>
<dbReference type="PIRSF" id="PIRSF000084">
    <property type="entry name" value="Phytochrome"/>
    <property type="match status" value="1"/>
</dbReference>
<protein>
    <recommendedName>
        <fullName evidence="8">Phytochrome</fullName>
    </recommendedName>
</protein>
<feature type="domain" description="PAS" evidence="12">
    <location>
        <begin position="750"/>
        <end position="802"/>
    </location>
</feature>
<name>A0AAD3T936_NEPGR</name>
<dbReference type="InterPro" id="IPR013767">
    <property type="entry name" value="PAS_fold"/>
</dbReference>
<dbReference type="PROSITE" id="PS50046">
    <property type="entry name" value="PHYTOCHROME_2"/>
    <property type="match status" value="1"/>
</dbReference>
<dbReference type="FunFam" id="3.30.450.270:FF:000001">
    <property type="entry name" value="Phytochrome"/>
    <property type="match status" value="1"/>
</dbReference>
<dbReference type="InterPro" id="IPR036890">
    <property type="entry name" value="HATPase_C_sf"/>
</dbReference>
<dbReference type="InterPro" id="IPR013515">
    <property type="entry name" value="Phytochrome_cen-reg"/>
</dbReference>
<dbReference type="InterPro" id="IPR003661">
    <property type="entry name" value="HisK_dim/P_dom"/>
</dbReference>
<evidence type="ECO:0000313" key="13">
    <source>
        <dbReference type="EMBL" id="GMH25102.1"/>
    </source>
</evidence>
<dbReference type="Pfam" id="PF08446">
    <property type="entry name" value="PAS_2"/>
    <property type="match status" value="1"/>
</dbReference>
<dbReference type="InterPro" id="IPR000014">
    <property type="entry name" value="PAS"/>
</dbReference>
<dbReference type="SMART" id="SM00388">
    <property type="entry name" value="HisKA"/>
    <property type="match status" value="1"/>
</dbReference>
<dbReference type="SMART" id="SM00065">
    <property type="entry name" value="GAF"/>
    <property type="match status" value="1"/>
</dbReference>
<keyword evidence="6 8" id="KW-0804">Transcription</keyword>
<dbReference type="InterPro" id="IPR005467">
    <property type="entry name" value="His_kinase_dom"/>
</dbReference>
<reference evidence="13" key="1">
    <citation type="submission" date="2023-05" db="EMBL/GenBank/DDBJ databases">
        <title>Nepenthes gracilis genome sequencing.</title>
        <authorList>
            <person name="Fukushima K."/>
        </authorList>
    </citation>
    <scope>NUCLEOTIDE SEQUENCE</scope>
    <source>
        <strain evidence="13">SING2019-196</strain>
    </source>
</reference>
<comment type="caution">
    <text evidence="13">The sequence shown here is derived from an EMBL/GenBank/DDBJ whole genome shotgun (WGS) entry which is preliminary data.</text>
</comment>
<accession>A0AAD3T936</accession>
<evidence type="ECO:0000256" key="6">
    <source>
        <dbReference type="ARBA" id="ARBA00023163"/>
    </source>
</evidence>